<evidence type="ECO:0008006" key="3">
    <source>
        <dbReference type="Google" id="ProtNLM"/>
    </source>
</evidence>
<dbReference type="EMBL" id="FSRG01000009">
    <property type="protein sequence ID" value="SIO40994.1"/>
    <property type="molecule type" value="Genomic_DNA"/>
</dbReference>
<reference evidence="2" key="1">
    <citation type="submission" date="2016-11" db="EMBL/GenBank/DDBJ databases">
        <authorList>
            <person name="Varghese N."/>
            <person name="Submissions S."/>
        </authorList>
    </citation>
    <scope>NUCLEOTIDE SEQUENCE [LARGE SCALE GENOMIC DNA]</scope>
    <source>
        <strain evidence="2">DSM 17456</strain>
    </source>
</reference>
<keyword evidence="2" id="KW-1185">Reference proteome</keyword>
<dbReference type="Proteomes" id="UP000184694">
    <property type="component" value="Unassembled WGS sequence"/>
</dbReference>
<proteinExistence type="predicted"/>
<sequence>MPKKEILQTNEGEKNAQAPAIISVSRSTDIPAYHSDWFMNRLRTGYLAWINPFNRKKSYISFSRTGAIVFWTKNPAPMLKYLDELDSRNLAYYFQYTLNDYDAEKLEPNVPNLERRLATFKELSTRIGADRIVWRFDPIILGNGLTVSLIIKRFEKLAKQLQGHTKKVVISFVDIADYRKVQNTLKCSELSDLRAPSIDEEVTFAIELSKIAKKYGLAIATCCEKRDLTKYGVSKNKCIDDELLFKLCTPKNEKLTDFLRQYQTQHSLLPMPNLKMVPKDKGQREECGCVISKDIGMYDTCGHLCVYCYANTSDRVVTKNLKLKDNNAETIIPI</sequence>
<accession>A0A1N6J9E7</accession>
<organism evidence="1 2">
    <name type="scientific">Halodesulfovibrio marinisediminis DSM 17456</name>
    <dbReference type="NCBI Taxonomy" id="1121457"/>
    <lineage>
        <taxon>Bacteria</taxon>
        <taxon>Pseudomonadati</taxon>
        <taxon>Thermodesulfobacteriota</taxon>
        <taxon>Desulfovibrionia</taxon>
        <taxon>Desulfovibrionales</taxon>
        <taxon>Desulfovibrionaceae</taxon>
        <taxon>Halodesulfovibrio</taxon>
    </lineage>
</organism>
<name>A0A1N6J9E7_9BACT</name>
<dbReference type="InterPro" id="IPR014998">
    <property type="entry name" value="DUF1848"/>
</dbReference>
<dbReference type="Pfam" id="PF08902">
    <property type="entry name" value="DUF1848"/>
    <property type="match status" value="1"/>
</dbReference>
<dbReference type="AlphaFoldDB" id="A0A1N6J9E7"/>
<gene>
    <name evidence="1" type="ORF">SAMN02745161_3258</name>
</gene>
<dbReference type="RefSeq" id="WP_074217989.1">
    <property type="nucleotide sequence ID" value="NZ_FSRG01000009.1"/>
</dbReference>
<evidence type="ECO:0000313" key="1">
    <source>
        <dbReference type="EMBL" id="SIO40994.1"/>
    </source>
</evidence>
<protein>
    <recommendedName>
        <fullName evidence="3">DUF1848 domain-containing protein</fullName>
    </recommendedName>
</protein>
<evidence type="ECO:0000313" key="2">
    <source>
        <dbReference type="Proteomes" id="UP000184694"/>
    </source>
</evidence>